<sequence>MTRTDILGETYIAVAGFPVETSEGTIRDCRRAIEFALELLNFVHKSGTSLDFRIGAHMSSAAVAYLETGVDSPGAVFSDVTVSPLDEDSRAMRSDFLASSTSKWFIAGDAIDVAIELKMTSKPGCIHVSDTIVHTLSGLNAFVVEGPEYIDFDPHRVKSVSGTTLPTYWILGYASEEVILHDSARSSHPNDDIEEEYILQER</sequence>
<evidence type="ECO:0000313" key="3">
    <source>
        <dbReference type="Proteomes" id="UP000070544"/>
    </source>
</evidence>
<organism evidence="2 3">
    <name type="scientific">Gonapodya prolifera (strain JEL478)</name>
    <name type="common">Monoblepharis prolifera</name>
    <dbReference type="NCBI Taxonomy" id="1344416"/>
    <lineage>
        <taxon>Eukaryota</taxon>
        <taxon>Fungi</taxon>
        <taxon>Fungi incertae sedis</taxon>
        <taxon>Chytridiomycota</taxon>
        <taxon>Chytridiomycota incertae sedis</taxon>
        <taxon>Monoblepharidomycetes</taxon>
        <taxon>Monoblepharidales</taxon>
        <taxon>Gonapodyaceae</taxon>
        <taxon>Gonapodya</taxon>
    </lineage>
</organism>
<gene>
    <name evidence="2" type="ORF">M427DRAFT_224555</name>
</gene>
<accession>A0A139AND7</accession>
<evidence type="ECO:0000259" key="1">
    <source>
        <dbReference type="PROSITE" id="PS50125"/>
    </source>
</evidence>
<keyword evidence="3" id="KW-1185">Reference proteome</keyword>
<dbReference type="Gene3D" id="3.30.70.1230">
    <property type="entry name" value="Nucleotide cyclase"/>
    <property type="match status" value="1"/>
</dbReference>
<dbReference type="InterPro" id="IPR029787">
    <property type="entry name" value="Nucleotide_cyclase"/>
</dbReference>
<dbReference type="GO" id="GO:0009190">
    <property type="term" value="P:cyclic nucleotide biosynthetic process"/>
    <property type="evidence" value="ECO:0007669"/>
    <property type="project" value="InterPro"/>
</dbReference>
<dbReference type="EMBL" id="KQ965743">
    <property type="protein sequence ID" value="KXS18228.1"/>
    <property type="molecule type" value="Genomic_DNA"/>
</dbReference>
<reference evidence="2 3" key="1">
    <citation type="journal article" date="2015" name="Genome Biol. Evol.">
        <title>Phylogenomic analyses indicate that early fungi evolved digesting cell walls of algal ancestors of land plants.</title>
        <authorList>
            <person name="Chang Y."/>
            <person name="Wang S."/>
            <person name="Sekimoto S."/>
            <person name="Aerts A.L."/>
            <person name="Choi C."/>
            <person name="Clum A."/>
            <person name="LaButti K.M."/>
            <person name="Lindquist E.A."/>
            <person name="Yee Ngan C."/>
            <person name="Ohm R.A."/>
            <person name="Salamov A.A."/>
            <person name="Grigoriev I.V."/>
            <person name="Spatafora J.W."/>
            <person name="Berbee M.L."/>
        </authorList>
    </citation>
    <scope>NUCLEOTIDE SEQUENCE [LARGE SCALE GENOMIC DNA]</scope>
    <source>
        <strain evidence="2 3">JEL478</strain>
    </source>
</reference>
<proteinExistence type="predicted"/>
<dbReference type="InterPro" id="IPR001054">
    <property type="entry name" value="A/G_cyclase"/>
</dbReference>
<protein>
    <recommendedName>
        <fullName evidence="1">Guanylate cyclase domain-containing protein</fullName>
    </recommendedName>
</protein>
<dbReference type="Proteomes" id="UP000070544">
    <property type="component" value="Unassembled WGS sequence"/>
</dbReference>
<dbReference type="PROSITE" id="PS50125">
    <property type="entry name" value="GUANYLATE_CYCLASE_2"/>
    <property type="match status" value="1"/>
</dbReference>
<dbReference type="AlphaFoldDB" id="A0A139AND7"/>
<evidence type="ECO:0000313" key="2">
    <source>
        <dbReference type="EMBL" id="KXS18228.1"/>
    </source>
</evidence>
<dbReference type="GO" id="GO:0035556">
    <property type="term" value="P:intracellular signal transduction"/>
    <property type="evidence" value="ECO:0007669"/>
    <property type="project" value="InterPro"/>
</dbReference>
<name>A0A139AND7_GONPJ</name>
<dbReference type="SUPFAM" id="SSF55073">
    <property type="entry name" value="Nucleotide cyclase"/>
    <property type="match status" value="1"/>
</dbReference>
<feature type="domain" description="Guanylate cyclase" evidence="1">
    <location>
        <begin position="1"/>
        <end position="118"/>
    </location>
</feature>